<evidence type="ECO:0000313" key="1">
    <source>
        <dbReference type="EMBL" id="VGL94666.1"/>
    </source>
</evidence>
<proteinExistence type="predicted"/>
<name>A0A486QZE2_KLEPN</name>
<dbReference type="AlphaFoldDB" id="A0A486QZE2"/>
<accession>A0A486QZE2</accession>
<dbReference type="RefSeq" id="WP_255299134.1">
    <property type="nucleotide sequence ID" value="NZ_BILD01000054.1"/>
</dbReference>
<organism evidence="1">
    <name type="scientific">Klebsiella pneumoniae</name>
    <dbReference type="NCBI Taxonomy" id="573"/>
    <lineage>
        <taxon>Bacteria</taxon>
        <taxon>Pseudomonadati</taxon>
        <taxon>Pseudomonadota</taxon>
        <taxon>Gammaproteobacteria</taxon>
        <taxon>Enterobacterales</taxon>
        <taxon>Enterobacteriaceae</taxon>
        <taxon>Klebsiella/Raoultella group</taxon>
        <taxon>Klebsiella</taxon>
        <taxon>Klebsiella pneumoniae complex</taxon>
    </lineage>
</organism>
<dbReference type="Pfam" id="PF06666">
    <property type="entry name" value="DUF1173"/>
    <property type="match status" value="1"/>
</dbReference>
<protein>
    <submittedName>
        <fullName evidence="1">Protein of uncharacterized function (DUF1173)</fullName>
    </submittedName>
</protein>
<dbReference type="EMBL" id="CAAHCP010000024">
    <property type="protein sequence ID" value="VGL94666.1"/>
    <property type="molecule type" value="Genomic_DNA"/>
</dbReference>
<reference evidence="1" key="1">
    <citation type="submission" date="2019-03" db="EMBL/GenBank/DDBJ databases">
        <authorList>
            <consortium name="Pathogen Informatics"/>
        </authorList>
    </citation>
    <scope>NUCLEOTIDE SEQUENCE</scope>
    <source>
        <strain evidence="1">5012STDY7626444</strain>
    </source>
</reference>
<dbReference type="InterPro" id="IPR009553">
    <property type="entry name" value="DUF1173"/>
</dbReference>
<sequence length="163" mass="17795">MSTVNDVIVSYGGDSKRYSRDFQTKEEFKKSWYAVLSRAHASVEAKVSCACKGKGQKSLAVKYHSGGDTYFLARYPNTGSQHSPDCIFFTLDKDNSGLKCYTQGVVKDLKDGGYGIRLDVALASSDSESTSIVPVDNRNKSGVFLRIACHCWVFSSSCGMTAV</sequence>
<gene>
    <name evidence="1" type="ORF">SAMEA4873646_05088</name>
</gene>